<dbReference type="Proteomes" id="UP000589896">
    <property type="component" value="Unassembled WGS sequence"/>
</dbReference>
<feature type="compositionally biased region" description="Low complexity" evidence="1">
    <location>
        <begin position="53"/>
        <end position="62"/>
    </location>
</feature>
<gene>
    <name evidence="2" type="ORF">H0E82_07350</name>
</gene>
<name>A0A7Z0QRC9_9GAMM</name>
<evidence type="ECO:0000256" key="1">
    <source>
        <dbReference type="SAM" id="MobiDB-lite"/>
    </source>
</evidence>
<dbReference type="RefSeq" id="WP_180544785.1">
    <property type="nucleotide sequence ID" value="NZ_JACCJZ010000013.1"/>
</dbReference>
<proteinExistence type="predicted"/>
<keyword evidence="3" id="KW-1185">Reference proteome</keyword>
<sequence>MSAATAACLVGGTAWWLVTLSPDTALSEHPQDAAMQVVWLERAPRPVPRDDTTPAAVPAPDAQRVAVTASARARQRGPAGADVERDDLPEASAPEPAPRLDLSLPTAPLAFGTPAGRPIRRRDDIAPVIQVDIRDRSLGATLQGMTRNTICSELRRAAAASLASHAPIEASMAQHGCDRVR</sequence>
<evidence type="ECO:0000313" key="3">
    <source>
        <dbReference type="Proteomes" id="UP000589896"/>
    </source>
</evidence>
<comment type="caution">
    <text evidence="2">The sequence shown here is derived from an EMBL/GenBank/DDBJ whole genome shotgun (WGS) entry which is preliminary data.</text>
</comment>
<protein>
    <submittedName>
        <fullName evidence="2">Uncharacterized protein</fullName>
    </submittedName>
</protein>
<evidence type="ECO:0000313" key="2">
    <source>
        <dbReference type="EMBL" id="NYZ62581.1"/>
    </source>
</evidence>
<feature type="region of interest" description="Disordered" evidence="1">
    <location>
        <begin position="45"/>
        <end position="119"/>
    </location>
</feature>
<reference evidence="2 3" key="1">
    <citation type="submission" date="2020-07" db="EMBL/GenBank/DDBJ databases">
        <title>isolation of Luteimonas sp. SJ-16.</title>
        <authorList>
            <person name="Huang X.-X."/>
            <person name="Xu L."/>
            <person name="Sun J.-Q."/>
        </authorList>
    </citation>
    <scope>NUCLEOTIDE SEQUENCE [LARGE SCALE GENOMIC DNA]</scope>
    <source>
        <strain evidence="2 3">SJ-16</strain>
    </source>
</reference>
<organism evidence="2 3">
    <name type="scientific">Luteimonas deserti</name>
    <dbReference type="NCBI Taxonomy" id="2752306"/>
    <lineage>
        <taxon>Bacteria</taxon>
        <taxon>Pseudomonadati</taxon>
        <taxon>Pseudomonadota</taxon>
        <taxon>Gammaproteobacteria</taxon>
        <taxon>Lysobacterales</taxon>
        <taxon>Lysobacteraceae</taxon>
        <taxon>Luteimonas</taxon>
    </lineage>
</organism>
<dbReference type="AlphaFoldDB" id="A0A7Z0QRC9"/>
<dbReference type="EMBL" id="JACCJZ010000013">
    <property type="protein sequence ID" value="NYZ62581.1"/>
    <property type="molecule type" value="Genomic_DNA"/>
</dbReference>
<accession>A0A7Z0QRC9</accession>